<feature type="compositionally biased region" description="Acidic residues" evidence="5">
    <location>
        <begin position="1391"/>
        <end position="1401"/>
    </location>
</feature>
<feature type="transmembrane region" description="Helical" evidence="6">
    <location>
        <begin position="451"/>
        <end position="471"/>
    </location>
</feature>
<dbReference type="Pfam" id="PF11204">
    <property type="entry name" value="DUF2985"/>
    <property type="match status" value="1"/>
</dbReference>
<feature type="compositionally biased region" description="Low complexity" evidence="5">
    <location>
        <begin position="943"/>
        <end position="973"/>
    </location>
</feature>
<feature type="compositionally biased region" description="Basic and acidic residues" evidence="5">
    <location>
        <begin position="1139"/>
        <end position="1154"/>
    </location>
</feature>
<keyword evidence="4 6" id="KW-0472">Membrane</keyword>
<dbReference type="GO" id="GO:0016020">
    <property type="term" value="C:membrane"/>
    <property type="evidence" value="ECO:0007669"/>
    <property type="project" value="UniProtKB-SubCell"/>
</dbReference>
<dbReference type="OrthoDB" id="288203at2759"/>
<dbReference type="PROSITE" id="PS01130">
    <property type="entry name" value="SLC26A"/>
    <property type="match status" value="1"/>
</dbReference>
<feature type="compositionally biased region" description="Polar residues" evidence="5">
    <location>
        <begin position="874"/>
        <end position="890"/>
    </location>
</feature>
<feature type="region of interest" description="Disordered" evidence="5">
    <location>
        <begin position="1344"/>
        <end position="1407"/>
    </location>
</feature>
<feature type="transmembrane region" description="Helical" evidence="6">
    <location>
        <begin position="396"/>
        <end position="415"/>
    </location>
</feature>
<evidence type="ECO:0000313" key="9">
    <source>
        <dbReference type="Proteomes" id="UP000030106"/>
    </source>
</evidence>
<dbReference type="NCBIfam" id="TIGR00815">
    <property type="entry name" value="sulP"/>
    <property type="match status" value="1"/>
</dbReference>
<sequence>MPGIKERLQRAFDSQHYDADDDVPSISNADLFIEREPTVAEFLREITPTRQAVGRYIYNLFPFIQWIGKYNVTWLIGDLVAGITVGAVVVPQSMAYAQLAQLPVEFGLYSSFMGVLIYWFFATSKDITIGPVAVMSQVTGNIVLHARDVLPNVQGHIVASALAIICGAIILFMGLARLGWIVEVIPLPAICAFTTGSGVNIIAGQVSKLMGIPKINTRNAPYRVIIDTLKGLPKTNIDAALGLTSLAMLYIIRGFCTYMAKKQPQRAKMYFFISTLRTAFVILLYTAISAAVNVPRHKKNLKFSLIKDVPRGFQHAQAPTVNSEIISAFASELPAAIIVMLIEHISISKSFGRVNNYVIDPSQELVAIGVSNLLGPFLGAYPATGSFSRTAIKSKAGVRTPFAGVITAIVVLLAVYALTTVFYYIPNAALAGVIIHAVGDVITPPKVILQFWRVSPLEVIIFLAGVFVTVFTTIENGIYTTVCISFAVVLWRLFLSRGRFLGVARIRTVITSPNGSVVGLGSEDGFAGDSEKTARTGFLPLDHEDGSNPRIDLQRPYPGVYVYRFAEGFNYPNATRYLNHLTETIFKETRRTDVSLVGKIGDRAWNDPTPRNVEKEPVDDTRPILKAIVLDFSTVNNIDVTAAQALIDVRNQLDRYAAPGTVDWHFANVENRWTKRALAAAGFGYRSPKPKAGENPGQWKTIFSIADLGGSDSAAKAAALDDKSGRGSYDIESKVAPESEIWPASCSEKDVPKNPGSARLVAVHGLNRPYFHFDLQEAVEAAVANADRPTSSAVPVLASFHPTKSLDFGNRIYLRPFLPFTPNPYLALPTQDTVISIVMDDPNGRPPSVAATELQHQQQQQQQPDNAALDGAPNRSTHSPGLATPSATADSRSDYFDPASNLRQQPSRQSVRSASQFPGAVGPAGDSRPASRNRRPSIRIRRGSNASISTQNSDNAAAASSSSDALATASSSARVGRPRSASQPSLDAAARTGDVARHSRRTPQVALPRLTEEGARPTMQELGLTGSPLSPTTSLPGSIARHQPESTDPSPPQQNPRRRFSRFWPGGNAAEKRRSQDTMSRGSMFQDDEYDEHLVDILDTIDPEIQTLSTLTNIQNSLFVPDLGGLINRRPTYSLTQHDAERITSRPGTSERRPSVAPQEPRLDGIAPDDTIQELPTEEEVEAEAPTIRRTDTITSQLSDSHYAALPHGVSLANWTPAEKWELDDHVRHMLHSRRSKFKRMMKGFGQYVRRPLGFLVTFYATCITAFGLAWVLFLIGWIYVGDKQEYTLHIIDSVLVALFLVVGGGMAPFRAMDTYHLAFVVHYWRKVKKARLKKGDIEAVDRSESSNASGASATDATNKDPSVPNQVEQAGHEQTPVSRALSQLPKDSEADFEEEEEEDLYPLTPKQQKRFLHHRQKLVKSHSFYKPHETFTHYKFPLSLLITVILLLDAHSCLQISLSSTTWGIDYHHRNPAITTTILCVSITTNIVAGLVIMRGDRKTRKKDVVQLIDRQELTSDALKKLEEKKKKRQEKQEAEDTPHILSK</sequence>
<feature type="transmembrane region" description="Helical" evidence="6">
    <location>
        <begin position="102"/>
        <end position="121"/>
    </location>
</feature>
<dbReference type="InterPro" id="IPR018045">
    <property type="entry name" value="S04_transporter_CS"/>
</dbReference>
<feature type="compositionally biased region" description="Low complexity" evidence="5">
    <location>
        <begin position="1022"/>
        <end position="1038"/>
    </location>
</feature>
<dbReference type="InterPro" id="IPR021369">
    <property type="entry name" value="DUF2985"/>
</dbReference>
<accession>A0A0A2VMC7</accession>
<feature type="transmembrane region" description="Helical" evidence="6">
    <location>
        <begin position="72"/>
        <end position="90"/>
    </location>
</feature>
<evidence type="ECO:0000259" key="7">
    <source>
        <dbReference type="PROSITE" id="PS50801"/>
    </source>
</evidence>
<dbReference type="HOGENOM" id="CLU_246638_0_0_1"/>
<name>A0A0A2VMC7_BEABA</name>
<keyword evidence="3 6" id="KW-1133">Transmembrane helix</keyword>
<dbReference type="SUPFAM" id="SSF52091">
    <property type="entry name" value="SpoIIaa-like"/>
    <property type="match status" value="1"/>
</dbReference>
<feature type="compositionally biased region" description="Basic residues" evidence="5">
    <location>
        <begin position="931"/>
        <end position="942"/>
    </location>
</feature>
<feature type="transmembrane region" description="Helical" evidence="6">
    <location>
        <begin position="1287"/>
        <end position="1308"/>
    </location>
</feature>
<dbReference type="FunFam" id="3.30.750.24:FF:000024">
    <property type="entry name" value="Sulfate permease 2"/>
    <property type="match status" value="1"/>
</dbReference>
<evidence type="ECO:0000256" key="2">
    <source>
        <dbReference type="ARBA" id="ARBA00022692"/>
    </source>
</evidence>
<dbReference type="GO" id="GO:0008271">
    <property type="term" value="F:secondary active sulfate transmembrane transporter activity"/>
    <property type="evidence" value="ECO:0007669"/>
    <property type="project" value="InterPro"/>
</dbReference>
<protein>
    <submittedName>
        <fullName evidence="8">Sulfate permease 2</fullName>
    </submittedName>
</protein>
<dbReference type="PANTHER" id="PTHR35872:SF1">
    <property type="entry name" value="ALPHA-L-RHAMNOSIDASE C"/>
    <property type="match status" value="1"/>
</dbReference>
<gene>
    <name evidence="8" type="ORF">BBAD15_g7190</name>
</gene>
<organism evidence="8 9">
    <name type="scientific">Beauveria bassiana D1-5</name>
    <dbReference type="NCBI Taxonomy" id="1245745"/>
    <lineage>
        <taxon>Eukaryota</taxon>
        <taxon>Fungi</taxon>
        <taxon>Dikarya</taxon>
        <taxon>Ascomycota</taxon>
        <taxon>Pezizomycotina</taxon>
        <taxon>Sordariomycetes</taxon>
        <taxon>Hypocreomycetidae</taxon>
        <taxon>Hypocreales</taxon>
        <taxon>Cordycipitaceae</taxon>
        <taxon>Beauveria</taxon>
    </lineage>
</organism>
<feature type="transmembrane region" description="Helical" evidence="6">
    <location>
        <begin position="270"/>
        <end position="292"/>
    </location>
</feature>
<dbReference type="eggNOG" id="KOG0236">
    <property type="taxonomic scope" value="Eukaryota"/>
</dbReference>
<feature type="domain" description="STAS" evidence="7">
    <location>
        <begin position="558"/>
        <end position="683"/>
    </location>
</feature>
<evidence type="ECO:0000256" key="5">
    <source>
        <dbReference type="SAM" id="MobiDB-lite"/>
    </source>
</evidence>
<proteinExistence type="predicted"/>
<dbReference type="STRING" id="1245745.A0A0A2VMC7"/>
<dbReference type="InterPro" id="IPR036513">
    <property type="entry name" value="STAS_dom_sf"/>
</dbReference>
<feature type="region of interest" description="Disordered" evidence="5">
    <location>
        <begin position="1525"/>
        <end position="1545"/>
    </location>
</feature>
<dbReference type="Proteomes" id="UP000030106">
    <property type="component" value="Unassembled WGS sequence"/>
</dbReference>
<evidence type="ECO:0000256" key="1">
    <source>
        <dbReference type="ARBA" id="ARBA00004141"/>
    </source>
</evidence>
<dbReference type="Pfam" id="PF01740">
    <property type="entry name" value="STAS"/>
    <property type="match status" value="1"/>
</dbReference>
<dbReference type="InterPro" id="IPR001902">
    <property type="entry name" value="SLC26A/SulP_fam"/>
</dbReference>
<evidence type="ECO:0000256" key="6">
    <source>
        <dbReference type="SAM" id="Phobius"/>
    </source>
</evidence>
<comment type="caution">
    <text evidence="8">The sequence shown here is derived from an EMBL/GenBank/DDBJ whole genome shotgun (WGS) entry which is preliminary data.</text>
</comment>
<dbReference type="Pfam" id="PF00916">
    <property type="entry name" value="Sulfate_transp"/>
    <property type="match status" value="1"/>
</dbReference>
<evidence type="ECO:0000313" key="8">
    <source>
        <dbReference type="EMBL" id="KGQ07487.1"/>
    </source>
</evidence>
<keyword evidence="2 6" id="KW-0812">Transmembrane</keyword>
<dbReference type="InterPro" id="IPR011547">
    <property type="entry name" value="SLC26A/SulP_dom"/>
</dbReference>
<dbReference type="InterPro" id="IPR002645">
    <property type="entry name" value="STAS_dom"/>
</dbReference>
<feature type="region of interest" description="Disordered" evidence="5">
    <location>
        <begin position="1139"/>
        <end position="1169"/>
    </location>
</feature>
<feature type="region of interest" description="Disordered" evidence="5">
    <location>
        <begin position="838"/>
        <end position="1084"/>
    </location>
</feature>
<reference evidence="8 9" key="1">
    <citation type="submission" date="2012-10" db="EMBL/GenBank/DDBJ databases">
        <title>Genome sequencing and analysis of entomopathogenic fungi Beauveria bassiana D1-5.</title>
        <authorList>
            <person name="Li Q."/>
            <person name="Wang L."/>
            <person name="Zhang Z."/>
            <person name="Wang Q."/>
            <person name="Ren J."/>
            <person name="Wang M."/>
            <person name="Xu W."/>
            <person name="Wang J."/>
            <person name="Lu Y."/>
            <person name="Du Q."/>
            <person name="Sun Z."/>
        </authorList>
    </citation>
    <scope>NUCLEOTIDE SEQUENCE [LARGE SCALE GENOMIC DNA]</scope>
    <source>
        <strain evidence="8 9">D1-5</strain>
    </source>
</reference>
<evidence type="ECO:0000256" key="4">
    <source>
        <dbReference type="ARBA" id="ARBA00023136"/>
    </source>
</evidence>
<dbReference type="Gene3D" id="3.30.750.24">
    <property type="entry name" value="STAS domain"/>
    <property type="match status" value="1"/>
</dbReference>
<feature type="transmembrane region" description="Helical" evidence="6">
    <location>
        <begin position="239"/>
        <end position="258"/>
    </location>
</feature>
<evidence type="ECO:0000256" key="3">
    <source>
        <dbReference type="ARBA" id="ARBA00022989"/>
    </source>
</evidence>
<feature type="transmembrane region" description="Helical" evidence="6">
    <location>
        <begin position="156"/>
        <end position="176"/>
    </location>
</feature>
<dbReference type="PANTHER" id="PTHR35872">
    <property type="entry name" value="INTEGRAL MEMBRANE PROTEIN (AFU_ORTHOLOGUE AFUA_5G07110)"/>
    <property type="match status" value="1"/>
</dbReference>
<feature type="transmembrane region" description="Helical" evidence="6">
    <location>
        <begin position="1474"/>
        <end position="1494"/>
    </location>
</feature>
<feature type="compositionally biased region" description="Polar residues" evidence="5">
    <location>
        <begin position="1346"/>
        <end position="1369"/>
    </location>
</feature>
<dbReference type="EMBL" id="ANFO01000684">
    <property type="protein sequence ID" value="KGQ07487.1"/>
    <property type="molecule type" value="Genomic_DNA"/>
</dbReference>
<feature type="compositionally biased region" description="Polar residues" evidence="5">
    <location>
        <begin position="901"/>
        <end position="916"/>
    </location>
</feature>
<dbReference type="CDD" id="cd07042">
    <property type="entry name" value="STAS_SulP_like_sulfate_transporter"/>
    <property type="match status" value="1"/>
</dbReference>
<feature type="transmembrane region" description="Helical" evidence="6">
    <location>
        <begin position="477"/>
        <end position="495"/>
    </location>
</feature>
<comment type="subcellular location">
    <subcellularLocation>
        <location evidence="1">Membrane</location>
        <topology evidence="1">Multi-pass membrane protein</topology>
    </subcellularLocation>
</comment>
<feature type="transmembrane region" description="Helical" evidence="6">
    <location>
        <begin position="1253"/>
        <end position="1281"/>
    </location>
</feature>
<dbReference type="PROSITE" id="PS50801">
    <property type="entry name" value="STAS"/>
    <property type="match status" value="1"/>
</dbReference>